<comment type="caution">
    <text evidence="2">The sequence shown here is derived from an EMBL/GenBank/DDBJ whole genome shotgun (WGS) entry which is preliminary data.</text>
</comment>
<accession>A0A9D2QID4</accession>
<dbReference type="EMBL" id="DWVP01000024">
    <property type="protein sequence ID" value="HJC86087.1"/>
    <property type="molecule type" value="Genomic_DNA"/>
</dbReference>
<gene>
    <name evidence="2" type="ORF">H9751_11230</name>
</gene>
<dbReference type="Pfam" id="PF01872">
    <property type="entry name" value="RibD_C"/>
    <property type="match status" value="1"/>
</dbReference>
<sequence>MNTTPATSTVVADISMSPDDRAPGSVRLTQSITFVTDGIASAVSRAREAAGNGEISIMGGAETIDRALTAGVVDILRIHLSPVIMGEGTRLFDLVEGQIDLTQQDIVPTPNATHLTYGVSQAAAADIP</sequence>
<dbReference type="AlphaFoldDB" id="A0A9D2QID4"/>
<evidence type="ECO:0000313" key="3">
    <source>
        <dbReference type="Proteomes" id="UP000823858"/>
    </source>
</evidence>
<dbReference type="GO" id="GO:0008703">
    <property type="term" value="F:5-amino-6-(5-phosphoribosylamino)uracil reductase activity"/>
    <property type="evidence" value="ECO:0007669"/>
    <property type="project" value="InterPro"/>
</dbReference>
<dbReference type="Proteomes" id="UP000823858">
    <property type="component" value="Unassembled WGS sequence"/>
</dbReference>
<name>A0A9D2QID4_9CORY</name>
<dbReference type="GO" id="GO:0009231">
    <property type="term" value="P:riboflavin biosynthetic process"/>
    <property type="evidence" value="ECO:0007669"/>
    <property type="project" value="InterPro"/>
</dbReference>
<feature type="domain" description="Bacterial bifunctional deaminase-reductase C-terminal" evidence="1">
    <location>
        <begin position="39"/>
        <end position="112"/>
    </location>
</feature>
<protein>
    <submittedName>
        <fullName evidence="2">Dihydrofolate reductase family protein</fullName>
    </submittedName>
</protein>
<reference evidence="2" key="2">
    <citation type="submission" date="2021-04" db="EMBL/GenBank/DDBJ databases">
        <authorList>
            <person name="Gilroy R."/>
        </authorList>
    </citation>
    <scope>NUCLEOTIDE SEQUENCE</scope>
    <source>
        <strain evidence="2">ChiHjej13B12-4958</strain>
    </source>
</reference>
<dbReference type="InterPro" id="IPR002734">
    <property type="entry name" value="RibDG_C"/>
</dbReference>
<evidence type="ECO:0000259" key="1">
    <source>
        <dbReference type="Pfam" id="PF01872"/>
    </source>
</evidence>
<dbReference type="SUPFAM" id="SSF53597">
    <property type="entry name" value="Dihydrofolate reductase-like"/>
    <property type="match status" value="1"/>
</dbReference>
<evidence type="ECO:0000313" key="2">
    <source>
        <dbReference type="EMBL" id="HJC86087.1"/>
    </source>
</evidence>
<reference evidence="2" key="1">
    <citation type="journal article" date="2021" name="PeerJ">
        <title>Extensive microbial diversity within the chicken gut microbiome revealed by metagenomics and culture.</title>
        <authorList>
            <person name="Gilroy R."/>
            <person name="Ravi A."/>
            <person name="Getino M."/>
            <person name="Pursley I."/>
            <person name="Horton D.L."/>
            <person name="Alikhan N.F."/>
            <person name="Baker D."/>
            <person name="Gharbi K."/>
            <person name="Hall N."/>
            <person name="Watson M."/>
            <person name="Adriaenssens E.M."/>
            <person name="Foster-Nyarko E."/>
            <person name="Jarju S."/>
            <person name="Secka A."/>
            <person name="Antonio M."/>
            <person name="Oren A."/>
            <person name="Chaudhuri R.R."/>
            <person name="La Ragione R."/>
            <person name="Hildebrand F."/>
            <person name="Pallen M.J."/>
        </authorList>
    </citation>
    <scope>NUCLEOTIDE SEQUENCE</scope>
    <source>
        <strain evidence="2">ChiHjej13B12-4958</strain>
    </source>
</reference>
<proteinExistence type="predicted"/>
<dbReference type="Gene3D" id="3.40.430.10">
    <property type="entry name" value="Dihydrofolate Reductase, subunit A"/>
    <property type="match status" value="1"/>
</dbReference>
<organism evidence="2 3">
    <name type="scientific">Candidatus Corynebacterium faecigallinarum</name>
    <dbReference type="NCBI Taxonomy" id="2838528"/>
    <lineage>
        <taxon>Bacteria</taxon>
        <taxon>Bacillati</taxon>
        <taxon>Actinomycetota</taxon>
        <taxon>Actinomycetes</taxon>
        <taxon>Mycobacteriales</taxon>
        <taxon>Corynebacteriaceae</taxon>
        <taxon>Corynebacterium</taxon>
    </lineage>
</organism>
<dbReference type="InterPro" id="IPR024072">
    <property type="entry name" value="DHFR-like_dom_sf"/>
</dbReference>